<name>A0A0V9UJN6_9NOCA</name>
<comment type="caution">
    <text evidence="3">The sequence shown here is derived from an EMBL/GenBank/DDBJ whole genome shotgun (WGS) entry which is preliminary data.</text>
</comment>
<proteinExistence type="inferred from homology"/>
<reference evidence="3 4" key="2">
    <citation type="journal article" date="2016" name="Genome Announc.">
        <title>Draft Genome Sequence of a Versatile Hydrocarbon-Degrading Bacterium, Rhodococcus pyridinivorans Strain KG-16, Collected from Oil Fields in India.</title>
        <authorList>
            <person name="Aggarwal R.K."/>
            <person name="Dawar C."/>
            <person name="Phanindranath R."/>
            <person name="Mutnuri L."/>
            <person name="Dayal A.M."/>
        </authorList>
    </citation>
    <scope>NUCLEOTIDE SEQUENCE [LARGE SCALE GENOMIC DNA]</scope>
    <source>
        <strain evidence="3 4">KG-16</strain>
    </source>
</reference>
<dbReference type="AlphaFoldDB" id="A0A0V9UJN6"/>
<dbReference type="RefSeq" id="WP_060652350.1">
    <property type="nucleotide sequence ID" value="NZ_AZXY01000006.1"/>
</dbReference>
<comment type="similarity">
    <text evidence="1">Belongs to the AHA1 family.</text>
</comment>
<feature type="domain" description="Activator of Hsp90 ATPase homologue 1/2-like C-terminal" evidence="2">
    <location>
        <begin position="36"/>
        <end position="142"/>
    </location>
</feature>
<dbReference type="CDD" id="cd08899">
    <property type="entry name" value="SRPBCC_CalC_Aha1-like_6"/>
    <property type="match status" value="1"/>
</dbReference>
<organism evidence="3 4">
    <name type="scientific">Rhodococcus pyridinivorans KG-16</name>
    <dbReference type="NCBI Taxonomy" id="1441730"/>
    <lineage>
        <taxon>Bacteria</taxon>
        <taxon>Bacillati</taxon>
        <taxon>Actinomycetota</taxon>
        <taxon>Actinomycetes</taxon>
        <taxon>Mycobacteriales</taxon>
        <taxon>Nocardiaceae</taxon>
        <taxon>Rhodococcus</taxon>
    </lineage>
</organism>
<dbReference type="Gene3D" id="3.30.530.20">
    <property type="match status" value="1"/>
</dbReference>
<dbReference type="SUPFAM" id="SSF55961">
    <property type="entry name" value="Bet v1-like"/>
    <property type="match status" value="1"/>
</dbReference>
<dbReference type="InterPro" id="IPR013538">
    <property type="entry name" value="ASHA1/2-like_C"/>
</dbReference>
<evidence type="ECO:0000259" key="2">
    <source>
        <dbReference type="Pfam" id="PF08327"/>
    </source>
</evidence>
<evidence type="ECO:0000313" key="3">
    <source>
        <dbReference type="EMBL" id="KSZ58227.1"/>
    </source>
</evidence>
<dbReference type="EMBL" id="AZXY01000006">
    <property type="protein sequence ID" value="KSZ58227.1"/>
    <property type="molecule type" value="Genomic_DNA"/>
</dbReference>
<dbReference type="Pfam" id="PF08327">
    <property type="entry name" value="AHSA1"/>
    <property type="match status" value="1"/>
</dbReference>
<evidence type="ECO:0000256" key="1">
    <source>
        <dbReference type="ARBA" id="ARBA00006817"/>
    </source>
</evidence>
<gene>
    <name evidence="3" type="ORF">Z045_13680</name>
</gene>
<accession>A0A0V9UJN6</accession>
<dbReference type="InterPro" id="IPR023393">
    <property type="entry name" value="START-like_dom_sf"/>
</dbReference>
<reference evidence="4" key="1">
    <citation type="submission" date="2015-01" db="EMBL/GenBank/DDBJ databases">
        <title>Draft genome sequence of Rhodococcus pyridinivorans strain KG-16, a hydrocarbon-degrading bacterium.</title>
        <authorList>
            <person name="Aggarwal R.K."/>
            <person name="Dawar C."/>
        </authorList>
    </citation>
    <scope>NUCLEOTIDE SEQUENCE [LARGE SCALE GENOMIC DNA]</scope>
    <source>
        <strain evidence="4">KG-16</strain>
    </source>
</reference>
<dbReference type="PATRIC" id="fig|1441730.3.peg.2843"/>
<dbReference type="Proteomes" id="UP000053060">
    <property type="component" value="Unassembled WGS sequence"/>
</dbReference>
<protein>
    <submittedName>
        <fullName evidence="3">Polyketide cyclase</fullName>
    </submittedName>
</protein>
<evidence type="ECO:0000313" key="4">
    <source>
        <dbReference type="Proteomes" id="UP000053060"/>
    </source>
</evidence>
<sequence>MKNVITSNETSRRTVGRRTVEGREAKVVTISRSYRTSAEDLWEACTDPQRIPRWFLPVEGDLEAGGRYQLEGNAGGKVLTCEPPRTFTATWEFAGRVSWIEVSVLPEPGDRARLELTHIAHPDEHWEQYGPGAVGIGWDQALLGLGLHIESGEAVDPKEFETWSMSEEGLQFVRDSSAAWCEADIAAGEDPEQARAAAERTSAFYTGG</sequence>